<sequence>MRLRIQRATWPRNALILTDTPRPDCADCDGVGGTEHHYGDHDTGEYAGTDWEPCTCWNEDRRWFLLPIPRRPRWLYRHRQDPDPWAPNGYSDEPPF</sequence>
<name>D9X3Z7_STRVT</name>
<evidence type="ECO:0000313" key="2">
    <source>
        <dbReference type="Proteomes" id="UP000004184"/>
    </source>
</evidence>
<dbReference type="STRING" id="591159.SSQG_04325"/>
<proteinExistence type="predicted"/>
<evidence type="ECO:0000313" key="1">
    <source>
        <dbReference type="EMBL" id="EFL33807.1"/>
    </source>
</evidence>
<dbReference type="AlphaFoldDB" id="D9X3Z7"/>
<dbReference type="EMBL" id="GG657757">
    <property type="protein sequence ID" value="EFL33807.1"/>
    <property type="molecule type" value="Genomic_DNA"/>
</dbReference>
<dbReference type="HOGENOM" id="CLU_2496502_0_0_11"/>
<reference evidence="2" key="1">
    <citation type="submission" date="2009-02" db="EMBL/GenBank/DDBJ databases">
        <title>Annotation of Streptomyces viridochromogenes strain DSM 40736.</title>
        <authorList>
            <consortium name="The Broad Institute Genome Sequencing Platform"/>
            <consortium name="Broad Institute Microbial Sequencing Center"/>
            <person name="Fischbach M."/>
            <person name="Godfrey P."/>
            <person name="Ward D."/>
            <person name="Young S."/>
            <person name="Zeng Q."/>
            <person name="Koehrsen M."/>
            <person name="Alvarado L."/>
            <person name="Berlin A.M."/>
            <person name="Bochicchio J."/>
            <person name="Borenstein D."/>
            <person name="Chapman S.B."/>
            <person name="Chen Z."/>
            <person name="Engels R."/>
            <person name="Freedman E."/>
            <person name="Gellesch M."/>
            <person name="Goldberg J."/>
            <person name="Griggs A."/>
            <person name="Gujja S."/>
            <person name="Heilman E.R."/>
            <person name="Heiman D.I."/>
            <person name="Hepburn T.A."/>
            <person name="Howarth C."/>
            <person name="Jen D."/>
            <person name="Larson L."/>
            <person name="Lewis B."/>
            <person name="Mehta T."/>
            <person name="Park D."/>
            <person name="Pearson M."/>
            <person name="Richards J."/>
            <person name="Roberts A."/>
            <person name="Saif S."/>
            <person name="Shea T.D."/>
            <person name="Shenoy N."/>
            <person name="Sisk P."/>
            <person name="Stolte C."/>
            <person name="Sykes S.N."/>
            <person name="Thomson T."/>
            <person name="Walk T."/>
            <person name="White J."/>
            <person name="Yandava C."/>
            <person name="Straight P."/>
            <person name="Clardy J."/>
            <person name="Hung D."/>
            <person name="Kolter R."/>
            <person name="Mekalanos J."/>
            <person name="Walker S."/>
            <person name="Walsh C.T."/>
            <person name="Wieland-Brown L.C."/>
            <person name="Haas B."/>
            <person name="Nusbaum C."/>
            <person name="Birren B."/>
        </authorList>
    </citation>
    <scope>NUCLEOTIDE SEQUENCE [LARGE SCALE GENOMIC DNA]</scope>
    <source>
        <strain evidence="2">DSM 40736 / JCM 4977 / BCRC 1201 / Tue 494</strain>
    </source>
</reference>
<dbReference type="RefSeq" id="WP_003991915.1">
    <property type="nucleotide sequence ID" value="NZ_GG657757.1"/>
</dbReference>
<gene>
    <name evidence="1" type="ORF">SSQG_04325</name>
</gene>
<dbReference type="OrthoDB" id="4329384at2"/>
<organism evidence="1 2">
    <name type="scientific">Streptomyces viridochromogenes (strain DSM 40736 / JCM 4977 / BCRC 1201 / Tue 494)</name>
    <dbReference type="NCBI Taxonomy" id="591159"/>
    <lineage>
        <taxon>Bacteria</taxon>
        <taxon>Bacillati</taxon>
        <taxon>Actinomycetota</taxon>
        <taxon>Actinomycetes</taxon>
        <taxon>Kitasatosporales</taxon>
        <taxon>Streptomycetaceae</taxon>
        <taxon>Streptomyces</taxon>
    </lineage>
</organism>
<keyword evidence="2" id="KW-1185">Reference proteome</keyword>
<accession>D9X3Z7</accession>
<dbReference type="Proteomes" id="UP000004184">
    <property type="component" value="Unassembled WGS sequence"/>
</dbReference>
<protein>
    <submittedName>
        <fullName evidence="1">Uncharacterized protein</fullName>
    </submittedName>
</protein>
<dbReference type="eggNOG" id="ENOG5031UKQ">
    <property type="taxonomic scope" value="Bacteria"/>
</dbReference>